<protein>
    <submittedName>
        <fullName evidence="1">Uncharacterized protein</fullName>
    </submittedName>
</protein>
<evidence type="ECO:0000313" key="2">
    <source>
        <dbReference type="Proteomes" id="UP000252884"/>
    </source>
</evidence>
<proteinExistence type="predicted"/>
<sequence length="86" mass="9640">MQRKPLNHVQYLAELNQRLWADPEFSEGMAFRIYPDGKIGGHLRDASDVGSCRIPAVFARIEQCVAREFELVVPVVTPQVAEGMLA</sequence>
<reference evidence="1 2" key="1">
    <citation type="submission" date="2018-07" db="EMBL/GenBank/DDBJ databases">
        <title>Genomic Encyclopedia of Type Strains, Phase IV (KMG-IV): sequencing the most valuable type-strain genomes for metagenomic binning, comparative biology and taxonomic classification.</title>
        <authorList>
            <person name="Goeker M."/>
        </authorList>
    </citation>
    <scope>NUCLEOTIDE SEQUENCE [LARGE SCALE GENOMIC DNA]</scope>
    <source>
        <strain evidence="1 2">DSM 21634</strain>
    </source>
</reference>
<dbReference type="EMBL" id="QPJK01000005">
    <property type="protein sequence ID" value="RCW70428.1"/>
    <property type="molecule type" value="Genomic_DNA"/>
</dbReference>
<dbReference type="OrthoDB" id="8906829at2"/>
<keyword evidence="2" id="KW-1185">Reference proteome</keyword>
<name>A0A368XTQ7_9BURK</name>
<evidence type="ECO:0000313" key="1">
    <source>
        <dbReference type="EMBL" id="RCW70428.1"/>
    </source>
</evidence>
<dbReference type="Proteomes" id="UP000252884">
    <property type="component" value="Unassembled WGS sequence"/>
</dbReference>
<comment type="caution">
    <text evidence="1">The sequence shown here is derived from an EMBL/GenBank/DDBJ whole genome shotgun (WGS) entry which is preliminary data.</text>
</comment>
<organism evidence="1 2">
    <name type="scientific">Pseudorhodoferax soli</name>
    <dbReference type="NCBI Taxonomy" id="545864"/>
    <lineage>
        <taxon>Bacteria</taxon>
        <taxon>Pseudomonadati</taxon>
        <taxon>Pseudomonadota</taxon>
        <taxon>Betaproteobacteria</taxon>
        <taxon>Burkholderiales</taxon>
        <taxon>Comamonadaceae</taxon>
    </lineage>
</organism>
<gene>
    <name evidence="1" type="ORF">DES41_105371</name>
</gene>
<accession>A0A368XTQ7</accession>
<dbReference type="AlphaFoldDB" id="A0A368XTQ7"/>
<dbReference type="RefSeq" id="WP_114469362.1">
    <property type="nucleotide sequence ID" value="NZ_QPJK01000005.1"/>
</dbReference>